<accession>A0A7W8EGS5</accession>
<evidence type="ECO:0000313" key="1">
    <source>
        <dbReference type="EMBL" id="MBB5078788.1"/>
    </source>
</evidence>
<name>A0A7W8EGS5_9ACTN</name>
<protein>
    <submittedName>
        <fullName evidence="1">Uncharacterized protein</fullName>
    </submittedName>
</protein>
<dbReference type="EMBL" id="JACHIN010000005">
    <property type="protein sequence ID" value="MBB5078788.1"/>
    <property type="molecule type" value="Genomic_DNA"/>
</dbReference>
<dbReference type="Proteomes" id="UP000568380">
    <property type="component" value="Unassembled WGS sequence"/>
</dbReference>
<reference evidence="1 2" key="1">
    <citation type="submission" date="2020-08" db="EMBL/GenBank/DDBJ databases">
        <title>Genomic Encyclopedia of Type Strains, Phase IV (KMG-IV): sequencing the most valuable type-strain genomes for metagenomic binning, comparative biology and taxonomic classification.</title>
        <authorList>
            <person name="Goeker M."/>
        </authorList>
    </citation>
    <scope>NUCLEOTIDE SEQUENCE [LARGE SCALE GENOMIC DNA]</scope>
    <source>
        <strain evidence="1 2">DSM 45385</strain>
    </source>
</reference>
<keyword evidence="2" id="KW-1185">Reference proteome</keyword>
<evidence type="ECO:0000313" key="2">
    <source>
        <dbReference type="Proteomes" id="UP000568380"/>
    </source>
</evidence>
<comment type="caution">
    <text evidence="1">The sequence shown here is derived from an EMBL/GenBank/DDBJ whole genome shotgun (WGS) entry which is preliminary data.</text>
</comment>
<sequence>MRPHGHAMNVLVDGDHAGLKAARRAGWISWSTG</sequence>
<organism evidence="1 2">
    <name type="scientific">Nonomuraea endophytica</name>
    <dbReference type="NCBI Taxonomy" id="714136"/>
    <lineage>
        <taxon>Bacteria</taxon>
        <taxon>Bacillati</taxon>
        <taxon>Actinomycetota</taxon>
        <taxon>Actinomycetes</taxon>
        <taxon>Streptosporangiales</taxon>
        <taxon>Streptosporangiaceae</taxon>
        <taxon>Nonomuraea</taxon>
    </lineage>
</organism>
<proteinExistence type="predicted"/>
<dbReference type="AlphaFoldDB" id="A0A7W8EGS5"/>
<gene>
    <name evidence="1" type="ORF">HNR40_004274</name>
</gene>